<evidence type="ECO:0000313" key="3">
    <source>
        <dbReference type="Proteomes" id="UP000594800"/>
    </source>
</evidence>
<organism evidence="2 3">
    <name type="scientific">Pontivivens ytuae</name>
    <dbReference type="NCBI Taxonomy" id="2789856"/>
    <lineage>
        <taxon>Bacteria</taxon>
        <taxon>Pseudomonadati</taxon>
        <taxon>Pseudomonadota</taxon>
        <taxon>Alphaproteobacteria</taxon>
        <taxon>Rhodobacterales</taxon>
        <taxon>Paracoccaceae</taxon>
        <taxon>Pontivivens</taxon>
    </lineage>
</organism>
<dbReference type="KEGG" id="poz:I0K15_02760"/>
<protein>
    <recommendedName>
        <fullName evidence="4">Lipoprotein</fullName>
    </recommendedName>
</protein>
<sequence length="137" mass="14209">MRALALIPVVLTTLALAACAPGTNTDAPNARAVYSPMIQRTAYVVETVFPRDPASFCAAYALVPPPATGVLTVDETVPAGRGGQIPGESVTTPGPYSVYSFFNADAVETLRTVDGALAAEIFDDAISEETLRTTCTG</sequence>
<feature type="signal peptide" evidence="1">
    <location>
        <begin position="1"/>
        <end position="17"/>
    </location>
</feature>
<proteinExistence type="predicted"/>
<dbReference type="EMBL" id="CP064942">
    <property type="protein sequence ID" value="QPH54720.1"/>
    <property type="molecule type" value="Genomic_DNA"/>
</dbReference>
<dbReference type="RefSeq" id="WP_196103928.1">
    <property type="nucleotide sequence ID" value="NZ_CP064942.1"/>
</dbReference>
<dbReference type="AlphaFoldDB" id="A0A7S9LTZ8"/>
<evidence type="ECO:0008006" key="4">
    <source>
        <dbReference type="Google" id="ProtNLM"/>
    </source>
</evidence>
<accession>A0A7S9LTZ8</accession>
<dbReference type="Proteomes" id="UP000594800">
    <property type="component" value="Chromosome"/>
</dbReference>
<evidence type="ECO:0000313" key="2">
    <source>
        <dbReference type="EMBL" id="QPH54720.1"/>
    </source>
</evidence>
<keyword evidence="3" id="KW-1185">Reference proteome</keyword>
<name>A0A7S9LTZ8_9RHOB</name>
<evidence type="ECO:0000256" key="1">
    <source>
        <dbReference type="SAM" id="SignalP"/>
    </source>
</evidence>
<dbReference type="PROSITE" id="PS51257">
    <property type="entry name" value="PROKAR_LIPOPROTEIN"/>
    <property type="match status" value="1"/>
</dbReference>
<keyword evidence="1" id="KW-0732">Signal</keyword>
<feature type="chain" id="PRO_5032920431" description="Lipoprotein" evidence="1">
    <location>
        <begin position="18"/>
        <end position="137"/>
    </location>
</feature>
<reference evidence="2 3" key="1">
    <citation type="submission" date="2020-11" db="EMBL/GenBank/DDBJ databases">
        <title>Description of Pontivivens ytuae sp. nov. isolated from deep sea sediment of Mariana Trench.</title>
        <authorList>
            <person name="Wang Z."/>
            <person name="Sun Q.-L."/>
            <person name="Xu X.-D."/>
            <person name="Tang Y.-Z."/>
            <person name="Zhang J."/>
        </authorList>
    </citation>
    <scope>NUCLEOTIDE SEQUENCE [LARGE SCALE GENOMIC DNA]</scope>
    <source>
        <strain evidence="2 3">MT2928</strain>
    </source>
</reference>
<gene>
    <name evidence="2" type="ORF">I0K15_02760</name>
</gene>